<evidence type="ECO:0000313" key="1">
    <source>
        <dbReference type="EMBL" id="MCI40429.1"/>
    </source>
</evidence>
<keyword evidence="2" id="KW-1185">Reference proteome</keyword>
<dbReference type="EMBL" id="LXQA010279667">
    <property type="protein sequence ID" value="MCI40429.1"/>
    <property type="molecule type" value="Genomic_DNA"/>
</dbReference>
<protein>
    <submittedName>
        <fullName evidence="1">Uncharacterized protein</fullName>
    </submittedName>
</protein>
<reference evidence="1 2" key="1">
    <citation type="journal article" date="2018" name="Front. Plant Sci.">
        <title>Red Clover (Trifolium pratense) and Zigzag Clover (T. medium) - A Picture of Genomic Similarities and Differences.</title>
        <authorList>
            <person name="Dluhosova J."/>
            <person name="Istvanek J."/>
            <person name="Nedelnik J."/>
            <person name="Repkova J."/>
        </authorList>
    </citation>
    <scope>NUCLEOTIDE SEQUENCE [LARGE SCALE GENOMIC DNA]</scope>
    <source>
        <strain evidence="2">cv. 10/8</strain>
        <tissue evidence="1">Leaf</tissue>
    </source>
</reference>
<dbReference type="AlphaFoldDB" id="A0A392RVM6"/>
<evidence type="ECO:0000313" key="2">
    <source>
        <dbReference type="Proteomes" id="UP000265520"/>
    </source>
</evidence>
<sequence length="53" mass="5798">MPVNPAPQQTQQQARKVFDPIPVPYSQLLPYLVHSGMVTPKGSETHDSTIPGL</sequence>
<feature type="non-terminal residue" evidence="1">
    <location>
        <position position="53"/>
    </location>
</feature>
<name>A0A392RVM6_9FABA</name>
<proteinExistence type="predicted"/>
<organism evidence="1 2">
    <name type="scientific">Trifolium medium</name>
    <dbReference type="NCBI Taxonomy" id="97028"/>
    <lineage>
        <taxon>Eukaryota</taxon>
        <taxon>Viridiplantae</taxon>
        <taxon>Streptophyta</taxon>
        <taxon>Embryophyta</taxon>
        <taxon>Tracheophyta</taxon>
        <taxon>Spermatophyta</taxon>
        <taxon>Magnoliopsida</taxon>
        <taxon>eudicotyledons</taxon>
        <taxon>Gunneridae</taxon>
        <taxon>Pentapetalae</taxon>
        <taxon>rosids</taxon>
        <taxon>fabids</taxon>
        <taxon>Fabales</taxon>
        <taxon>Fabaceae</taxon>
        <taxon>Papilionoideae</taxon>
        <taxon>50 kb inversion clade</taxon>
        <taxon>NPAAA clade</taxon>
        <taxon>Hologalegina</taxon>
        <taxon>IRL clade</taxon>
        <taxon>Trifolieae</taxon>
        <taxon>Trifolium</taxon>
    </lineage>
</organism>
<dbReference type="Proteomes" id="UP000265520">
    <property type="component" value="Unassembled WGS sequence"/>
</dbReference>
<comment type="caution">
    <text evidence="1">The sequence shown here is derived from an EMBL/GenBank/DDBJ whole genome shotgun (WGS) entry which is preliminary data.</text>
</comment>
<accession>A0A392RVM6</accession>